<feature type="compositionally biased region" description="Basic and acidic residues" evidence="1">
    <location>
        <begin position="1"/>
        <end position="11"/>
    </location>
</feature>
<name>A0AA38HIS1_9CUCU</name>
<evidence type="ECO:0000313" key="2">
    <source>
        <dbReference type="EMBL" id="KAJ3626898.1"/>
    </source>
</evidence>
<proteinExistence type="predicted"/>
<dbReference type="Proteomes" id="UP001168821">
    <property type="component" value="Unassembled WGS sequence"/>
</dbReference>
<reference evidence="2" key="1">
    <citation type="journal article" date="2023" name="G3 (Bethesda)">
        <title>Whole genome assemblies of Zophobas morio and Tenebrio molitor.</title>
        <authorList>
            <person name="Kaur S."/>
            <person name="Stinson S.A."/>
            <person name="diCenzo G.C."/>
        </authorList>
    </citation>
    <scope>NUCLEOTIDE SEQUENCE</scope>
    <source>
        <strain evidence="2">QUZm001</strain>
    </source>
</reference>
<feature type="region of interest" description="Disordered" evidence="1">
    <location>
        <begin position="83"/>
        <end position="139"/>
    </location>
</feature>
<feature type="compositionally biased region" description="Polar residues" evidence="1">
    <location>
        <begin position="109"/>
        <end position="135"/>
    </location>
</feature>
<evidence type="ECO:0000313" key="3">
    <source>
        <dbReference type="Proteomes" id="UP001168821"/>
    </source>
</evidence>
<dbReference type="EMBL" id="JALNTZ010001284">
    <property type="protein sequence ID" value="KAJ3626898.1"/>
    <property type="molecule type" value="Genomic_DNA"/>
</dbReference>
<evidence type="ECO:0000256" key="1">
    <source>
        <dbReference type="SAM" id="MobiDB-lite"/>
    </source>
</evidence>
<accession>A0AA38HIS1</accession>
<organism evidence="2 3">
    <name type="scientific">Zophobas morio</name>
    <dbReference type="NCBI Taxonomy" id="2755281"/>
    <lineage>
        <taxon>Eukaryota</taxon>
        <taxon>Metazoa</taxon>
        <taxon>Ecdysozoa</taxon>
        <taxon>Arthropoda</taxon>
        <taxon>Hexapoda</taxon>
        <taxon>Insecta</taxon>
        <taxon>Pterygota</taxon>
        <taxon>Neoptera</taxon>
        <taxon>Endopterygota</taxon>
        <taxon>Coleoptera</taxon>
        <taxon>Polyphaga</taxon>
        <taxon>Cucujiformia</taxon>
        <taxon>Tenebrionidae</taxon>
        <taxon>Zophobas</taxon>
    </lineage>
</organism>
<gene>
    <name evidence="2" type="ORF">Zmor_004160</name>
</gene>
<dbReference type="AlphaFoldDB" id="A0AA38HIS1"/>
<feature type="region of interest" description="Disordered" evidence="1">
    <location>
        <begin position="1"/>
        <end position="67"/>
    </location>
</feature>
<sequence>MYLHEFGEEAVRPSPRQGSSSSFAPTGGRVSRAYGRDIRQPYPYENGMKFMENSDWEDPESGPPSLFLSGKVQHLAFSRNHKSAGLKRNLPSYSSGLKQAPGYGGGTNPAKSESGVQLGPSPSTDKHVNLSSRQAPQKHYSNETRLKVCGLTDPWGGVAAERQKSAESYLRSGNIKNNSCINSTKLHFPYNRASSSTSTFTAPLLPHINKSKSLLLSAIPASKPKYNHTPSTTVSSVNFRKENAASAPPLTASVGSPRKPAWGLSFQSPVVKGTDSNTRVLLAPKTTRKFRKVVAMSPTSTFIPPLASEKAQLVKIMTNEVVSTLPSRQLSENISAQMGAGEVSIVKNNCSRAPCMLGGETINESGVVSNDLTPVSHNKTSENAHVVCKGSNTSNSNGQPETLKVTNDNCSTKHNYSVGKTIDPSFNENNSNDFSNCDINFELDAFQAPQEINDLLSDGLDVGLLIQQQLDQHRHRQHRSEYPPPENQAGGWPVMDNNAQALQYPFNLPPFSGNPSALSFNHSCCFRAPKEGVRSGGSYRKSDVNFPALINDDDLSVACCG</sequence>
<protein>
    <submittedName>
        <fullName evidence="2">Uncharacterized protein</fullName>
    </submittedName>
</protein>
<comment type="caution">
    <text evidence="2">The sequence shown here is derived from an EMBL/GenBank/DDBJ whole genome shotgun (WGS) entry which is preliminary data.</text>
</comment>
<keyword evidence="3" id="KW-1185">Reference proteome</keyword>